<feature type="compositionally biased region" description="Basic and acidic residues" evidence="1">
    <location>
        <begin position="952"/>
        <end position="961"/>
    </location>
</feature>
<organism evidence="3 4">
    <name type="scientific">Symbiodinium microadriaticum</name>
    <name type="common">Dinoflagellate</name>
    <name type="synonym">Zooxanthella microadriatica</name>
    <dbReference type="NCBI Taxonomy" id="2951"/>
    <lineage>
        <taxon>Eukaryota</taxon>
        <taxon>Sar</taxon>
        <taxon>Alveolata</taxon>
        <taxon>Dinophyceae</taxon>
        <taxon>Suessiales</taxon>
        <taxon>Symbiodiniaceae</taxon>
        <taxon>Symbiodinium</taxon>
    </lineage>
</organism>
<accession>A0A1Q9EBS6</accession>
<dbReference type="InterPro" id="IPR013103">
    <property type="entry name" value="RVT_2"/>
</dbReference>
<evidence type="ECO:0000259" key="2">
    <source>
        <dbReference type="Pfam" id="PF07727"/>
    </source>
</evidence>
<dbReference type="Gene3D" id="3.30.420.10">
    <property type="entry name" value="Ribonuclease H-like superfamily/Ribonuclease H"/>
    <property type="match status" value="1"/>
</dbReference>
<feature type="region of interest" description="Disordered" evidence="1">
    <location>
        <begin position="458"/>
        <end position="523"/>
    </location>
</feature>
<feature type="region of interest" description="Disordered" evidence="1">
    <location>
        <begin position="43"/>
        <end position="65"/>
    </location>
</feature>
<keyword evidence="4" id="KW-1185">Reference proteome</keyword>
<feature type="compositionally biased region" description="Basic and acidic residues" evidence="1">
    <location>
        <begin position="979"/>
        <end position="1013"/>
    </location>
</feature>
<dbReference type="InterPro" id="IPR036397">
    <property type="entry name" value="RNaseH_sf"/>
</dbReference>
<dbReference type="Proteomes" id="UP000186817">
    <property type="component" value="Unassembled WGS sequence"/>
</dbReference>
<dbReference type="AlphaFoldDB" id="A0A1Q9EBS6"/>
<comment type="caution">
    <text evidence="3">The sequence shown here is derived from an EMBL/GenBank/DDBJ whole genome shotgun (WGS) entry which is preliminary data.</text>
</comment>
<feature type="domain" description="Reverse transcriptase Ty1/copia-type" evidence="2">
    <location>
        <begin position="625"/>
        <end position="706"/>
    </location>
</feature>
<feature type="region of interest" description="Disordered" evidence="1">
    <location>
        <begin position="945"/>
        <end position="1033"/>
    </location>
</feature>
<dbReference type="EMBL" id="LSRX01000199">
    <property type="protein sequence ID" value="OLQ04869.1"/>
    <property type="molecule type" value="Genomic_DNA"/>
</dbReference>
<proteinExistence type="predicted"/>
<protein>
    <recommendedName>
        <fullName evidence="2">Reverse transcriptase Ty1/copia-type domain-containing protein</fullName>
    </recommendedName>
</protein>
<gene>
    <name evidence="3" type="ORF">AK812_SmicGene11969</name>
</gene>
<dbReference type="Pfam" id="PF07727">
    <property type="entry name" value="RVT_2"/>
    <property type="match status" value="1"/>
</dbReference>
<evidence type="ECO:0000256" key="1">
    <source>
        <dbReference type="SAM" id="MobiDB-lite"/>
    </source>
</evidence>
<sequence>MEGECSVYLRRFIRWVKSYAEEEMKEINKPVAKSKAAVRMPTKKASAPMKGYPKASPDTGAAGSSNDEAVAALTNMVAHLVQEVQSLKEDRTEKPRKMIAKPDLEMERQDQAQKCVVSSSVWSVFSVAEHQSTIYESTLEIVKVCIQLGIHVAVELSERNQVGSSDYTLFGTYAHGNHYGLTNRLDPAGAFRSQAVEDWCDRHSVFLDIVPGEAHWKIGACENAVHGVKEVMQKLCLHDSELTSEEALSEATTCFNHKELIRGFSPAQHILGQAPDETGRFLSGCKQLPPDLLCENSAGEFERSVKRRSEAEKALCDWQARQRLQRAKHSRHRPCYDYQPGELVFYWRCQDAQKGRRQPGGKHGRFLGPARILATESRRDESGHLRPGGAVWLVKGRSLLKCSPEQLRRASEREELLESLAAPHDQQAPWTYHMVAEQIGGNRYEDISSELPEVDEWHRAQQPEEELQPSRYAPRQKRPLGSPADGAESGPMELEPETIPGEASRERSRSRGPRGPGATSALTATAWWSDVKEPQWPTAESAYWMDKHAAVEIEIALPSSQRGLAKTWNNLSAHFVGSMKRKAVELSERRMTTQELEAFKGAKAIEVKNFVASQAFEILPEHLKPDRAQAIGMRWILTWKLKEDGSRKPKARAVLLGYQDGSYEHRATTSPVMTKQTRQLMLQMSAWKGWQVRKGDVTGAFMQSRAYPDKLYCVTRSTVDTIIRTNMLLAHAKVKQSYRMKIHSFSPEDKIMFVAWVDAANANRVNGGSTQGILVGATTENIMEGDICGVTPVLWHSQKIDRACRSPGAAEAQAAVNGEDDLFSTRFQWAEMLHGSPNLHAPDETVKLVKGTVVTDSRNVYDKLETEVLVIKGAEKRTSIELLALKQAQACTGLQMRWVHSEAQLANSLTKSGGQREYDLFYRMGHKWRLVEDQSMMSARRRNVVPTAGDVDQNRPEEEAGRLLPASGLAVGRLQHLAGGKENEKEKENEGEGEKEKEIEKEQEGEGEGERAGSTDLPACLPAVDVKGKRAAL</sequence>
<evidence type="ECO:0000313" key="4">
    <source>
        <dbReference type="Proteomes" id="UP000186817"/>
    </source>
</evidence>
<dbReference type="GO" id="GO:0003676">
    <property type="term" value="F:nucleic acid binding"/>
    <property type="evidence" value="ECO:0007669"/>
    <property type="project" value="InterPro"/>
</dbReference>
<reference evidence="3 4" key="1">
    <citation type="submission" date="2016-02" db="EMBL/GenBank/DDBJ databases">
        <title>Genome analysis of coral dinoflagellate symbionts highlights evolutionary adaptations to a symbiotic lifestyle.</title>
        <authorList>
            <person name="Aranda M."/>
            <person name="Li Y."/>
            <person name="Liew Y.J."/>
            <person name="Baumgarten S."/>
            <person name="Simakov O."/>
            <person name="Wilson M."/>
            <person name="Piel J."/>
            <person name="Ashoor H."/>
            <person name="Bougouffa S."/>
            <person name="Bajic V.B."/>
            <person name="Ryu T."/>
            <person name="Ravasi T."/>
            <person name="Bayer T."/>
            <person name="Micklem G."/>
            <person name="Kim H."/>
            <person name="Bhak J."/>
            <person name="Lajeunesse T.C."/>
            <person name="Voolstra C.R."/>
        </authorList>
    </citation>
    <scope>NUCLEOTIDE SEQUENCE [LARGE SCALE GENOMIC DNA]</scope>
    <source>
        <strain evidence="3 4">CCMP2467</strain>
    </source>
</reference>
<evidence type="ECO:0000313" key="3">
    <source>
        <dbReference type="EMBL" id="OLQ04869.1"/>
    </source>
</evidence>
<name>A0A1Q9EBS6_SYMMI</name>